<dbReference type="EMBL" id="BAABUJ010000008">
    <property type="protein sequence ID" value="GAA5797529.1"/>
    <property type="molecule type" value="Genomic_DNA"/>
</dbReference>
<evidence type="ECO:0000313" key="10">
    <source>
        <dbReference type="Proteomes" id="UP001476247"/>
    </source>
</evidence>
<keyword evidence="5 8" id="KW-0175">Coiled coil</keyword>
<evidence type="ECO:0000256" key="2">
    <source>
        <dbReference type="ARBA" id="ARBA00004584"/>
    </source>
</evidence>
<comment type="subcellular location">
    <subcellularLocation>
        <location evidence="2">Chromosome</location>
        <location evidence="2">Centromere</location>
    </subcellularLocation>
    <subcellularLocation>
        <location evidence="1">Nucleus</location>
    </subcellularLocation>
</comment>
<feature type="coiled-coil region" evidence="8">
    <location>
        <begin position="123"/>
        <end position="157"/>
    </location>
</feature>
<dbReference type="Proteomes" id="UP001476247">
    <property type="component" value="Unassembled WGS sequence"/>
</dbReference>
<comment type="caution">
    <text evidence="9">The sequence shown here is derived from an EMBL/GenBank/DDBJ whole genome shotgun (WGS) entry which is preliminary data.</text>
</comment>
<evidence type="ECO:0000256" key="8">
    <source>
        <dbReference type="SAM" id="Coils"/>
    </source>
</evidence>
<keyword evidence="10" id="KW-1185">Reference proteome</keyword>
<keyword evidence="6" id="KW-0539">Nucleus</keyword>
<evidence type="ECO:0000256" key="4">
    <source>
        <dbReference type="ARBA" id="ARBA00022454"/>
    </source>
</evidence>
<organism evidence="9 10">
    <name type="scientific">Helicostylum pulchrum</name>
    <dbReference type="NCBI Taxonomy" id="562976"/>
    <lineage>
        <taxon>Eukaryota</taxon>
        <taxon>Fungi</taxon>
        <taxon>Fungi incertae sedis</taxon>
        <taxon>Mucoromycota</taxon>
        <taxon>Mucoromycotina</taxon>
        <taxon>Mucoromycetes</taxon>
        <taxon>Mucorales</taxon>
        <taxon>Mucorineae</taxon>
        <taxon>Mucoraceae</taxon>
        <taxon>Helicostylum</taxon>
    </lineage>
</organism>
<dbReference type="InterPro" id="IPR020993">
    <property type="entry name" value="Centromere_CenpK"/>
</dbReference>
<keyword evidence="7" id="KW-0137">Centromere</keyword>
<comment type="similarity">
    <text evidence="3">Belongs to the CENP-K/MCM22 family.</text>
</comment>
<dbReference type="Pfam" id="PF11802">
    <property type="entry name" value="CENP-K"/>
    <property type="match status" value="1"/>
</dbReference>
<dbReference type="PANTHER" id="PTHR14401:SF6">
    <property type="entry name" value="CENTROMERE PROTEIN K"/>
    <property type="match status" value="1"/>
</dbReference>
<name>A0ABP9XRV7_9FUNG</name>
<evidence type="ECO:0000256" key="5">
    <source>
        <dbReference type="ARBA" id="ARBA00023054"/>
    </source>
</evidence>
<sequence length="291" mass="33570">MSFEFDIKAIIAKATEEYEAIATIVPVKPSKEDGTTRGFELDFILSEQEAERKQLWDKLYELEEKRIEKGKNKAIGEPTPTDRKELLKLITLDKQIVEKVEDEMSKLNIHDTLDDTILELKYRERQEAQVKQFIKAIESLERQVEEVKAAISRETRAISECEEIKVNLLGSERVLKTEVEVKETSGNKLRAELVLLQKKYEVDIKEMSDFLDENYPVHVVDGAGPLGDECDLKILLEQLLNEAYRHPENPYLPLRKGEYWSPYIETLVKGGIASYHPQDATLICLENFRLS</sequence>
<evidence type="ECO:0000256" key="3">
    <source>
        <dbReference type="ARBA" id="ARBA00005795"/>
    </source>
</evidence>
<gene>
    <name evidence="9" type="ORF">HPULCUR_002917</name>
</gene>
<evidence type="ECO:0000256" key="7">
    <source>
        <dbReference type="ARBA" id="ARBA00023328"/>
    </source>
</evidence>
<reference evidence="9 10" key="1">
    <citation type="submission" date="2024-04" db="EMBL/GenBank/DDBJ databases">
        <title>genome sequences of Mucor flavus KT1a and Helicostylum pulchrum KT1b strains isolation_sourced from the surface of a dry-aged beef.</title>
        <authorList>
            <person name="Toyotome T."/>
            <person name="Hosono M."/>
            <person name="Torimaru M."/>
            <person name="Fukuda K."/>
            <person name="Mikami N."/>
        </authorList>
    </citation>
    <scope>NUCLEOTIDE SEQUENCE [LARGE SCALE GENOMIC DNA]</scope>
    <source>
        <strain evidence="9 10">KT1b</strain>
    </source>
</reference>
<evidence type="ECO:0000256" key="1">
    <source>
        <dbReference type="ARBA" id="ARBA00004123"/>
    </source>
</evidence>
<proteinExistence type="inferred from homology"/>
<keyword evidence="4" id="KW-0158">Chromosome</keyword>
<accession>A0ABP9XRV7</accession>
<dbReference type="PANTHER" id="PTHR14401">
    <property type="entry name" value="CENTROMERE PROTEIN K"/>
    <property type="match status" value="1"/>
</dbReference>
<protein>
    <submittedName>
        <fullName evidence="9">Uncharacterized protein</fullName>
    </submittedName>
</protein>
<evidence type="ECO:0000313" key="9">
    <source>
        <dbReference type="EMBL" id="GAA5797529.1"/>
    </source>
</evidence>
<evidence type="ECO:0000256" key="6">
    <source>
        <dbReference type="ARBA" id="ARBA00023242"/>
    </source>
</evidence>